<protein>
    <recommendedName>
        <fullName evidence="7">Large ribosomal subunit protein bL27c</fullName>
    </recommendedName>
    <alternativeName>
        <fullName evidence="8">50S ribosomal protein L27, chloroplastic</fullName>
    </alternativeName>
</protein>
<dbReference type="KEGG" id="ehx:EMIHUDRAFT_444249"/>
<reference evidence="10" key="1">
    <citation type="journal article" date="2013" name="Nature">
        <title>Pan genome of the phytoplankton Emiliania underpins its global distribution.</title>
        <authorList>
            <person name="Read B.A."/>
            <person name="Kegel J."/>
            <person name="Klute M.J."/>
            <person name="Kuo A."/>
            <person name="Lefebvre S.C."/>
            <person name="Maumus F."/>
            <person name="Mayer C."/>
            <person name="Miller J."/>
            <person name="Monier A."/>
            <person name="Salamov A."/>
            <person name="Young J."/>
            <person name="Aguilar M."/>
            <person name="Claverie J.M."/>
            <person name="Frickenhaus S."/>
            <person name="Gonzalez K."/>
            <person name="Herman E.K."/>
            <person name="Lin Y.C."/>
            <person name="Napier J."/>
            <person name="Ogata H."/>
            <person name="Sarno A.F."/>
            <person name="Shmutz J."/>
            <person name="Schroeder D."/>
            <person name="de Vargas C."/>
            <person name="Verret F."/>
            <person name="von Dassow P."/>
            <person name="Valentin K."/>
            <person name="Van de Peer Y."/>
            <person name="Wheeler G."/>
            <person name="Dacks J.B."/>
            <person name="Delwiche C.F."/>
            <person name="Dyhrman S.T."/>
            <person name="Glockner G."/>
            <person name="John U."/>
            <person name="Richards T."/>
            <person name="Worden A.Z."/>
            <person name="Zhang X."/>
            <person name="Grigoriev I.V."/>
            <person name="Allen A.E."/>
            <person name="Bidle K."/>
            <person name="Borodovsky M."/>
            <person name="Bowler C."/>
            <person name="Brownlee C."/>
            <person name="Cock J.M."/>
            <person name="Elias M."/>
            <person name="Gladyshev V.N."/>
            <person name="Groth M."/>
            <person name="Guda C."/>
            <person name="Hadaegh A."/>
            <person name="Iglesias-Rodriguez M.D."/>
            <person name="Jenkins J."/>
            <person name="Jones B.M."/>
            <person name="Lawson T."/>
            <person name="Leese F."/>
            <person name="Lindquist E."/>
            <person name="Lobanov A."/>
            <person name="Lomsadze A."/>
            <person name="Malik S.B."/>
            <person name="Marsh M.E."/>
            <person name="Mackinder L."/>
            <person name="Mock T."/>
            <person name="Mueller-Roeber B."/>
            <person name="Pagarete A."/>
            <person name="Parker M."/>
            <person name="Probert I."/>
            <person name="Quesneville H."/>
            <person name="Raines C."/>
            <person name="Rensing S.A."/>
            <person name="Riano-Pachon D.M."/>
            <person name="Richier S."/>
            <person name="Rokitta S."/>
            <person name="Shiraiwa Y."/>
            <person name="Soanes D.M."/>
            <person name="van der Giezen M."/>
            <person name="Wahlund T.M."/>
            <person name="Williams B."/>
            <person name="Wilson W."/>
            <person name="Wolfe G."/>
            <person name="Wurch L.L."/>
        </authorList>
    </citation>
    <scope>NUCLEOTIDE SEQUENCE</scope>
</reference>
<dbReference type="GO" id="GO:0006412">
    <property type="term" value="P:translation"/>
    <property type="evidence" value="ECO:0007669"/>
    <property type="project" value="InterPro"/>
</dbReference>
<dbReference type="SUPFAM" id="SSF110324">
    <property type="entry name" value="Ribosomal L27 protein-like"/>
    <property type="match status" value="1"/>
</dbReference>
<evidence type="ECO:0000313" key="10">
    <source>
        <dbReference type="Proteomes" id="UP000013827"/>
    </source>
</evidence>
<dbReference type="HOGENOM" id="CLU_1655445_0_0_1"/>
<comment type="subcellular location">
    <subcellularLocation>
        <location evidence="1">Plastid</location>
        <location evidence="1">Chloroplast</location>
    </subcellularLocation>
</comment>
<name>A0A0D3JGA5_EMIH1</name>
<dbReference type="GeneID" id="17268084"/>
<dbReference type="STRING" id="2903.R1E734"/>
<dbReference type="InterPro" id="IPR001684">
    <property type="entry name" value="Ribosomal_bL27"/>
</dbReference>
<evidence type="ECO:0000256" key="1">
    <source>
        <dbReference type="ARBA" id="ARBA00004229"/>
    </source>
</evidence>
<evidence type="ECO:0000256" key="4">
    <source>
        <dbReference type="ARBA" id="ARBA00022640"/>
    </source>
</evidence>
<dbReference type="RefSeq" id="XP_005774969.1">
    <property type="nucleotide sequence ID" value="XM_005774912.1"/>
</dbReference>
<accession>A0A0D3JGA5</accession>
<evidence type="ECO:0000256" key="2">
    <source>
        <dbReference type="ARBA" id="ARBA00010797"/>
    </source>
</evidence>
<dbReference type="GO" id="GO:0005840">
    <property type="term" value="C:ribosome"/>
    <property type="evidence" value="ECO:0007669"/>
    <property type="project" value="UniProtKB-KW"/>
</dbReference>
<dbReference type="PRINTS" id="PR00063">
    <property type="entry name" value="RIBOSOMALL27"/>
</dbReference>
<dbReference type="PaxDb" id="2903-EOD22540"/>
<dbReference type="PANTHER" id="PTHR15893">
    <property type="entry name" value="RIBOSOMAL PROTEIN L27"/>
    <property type="match status" value="1"/>
</dbReference>
<comment type="similarity">
    <text evidence="2">Belongs to the bacterial ribosomal protein bL27 family.</text>
</comment>
<dbReference type="PANTHER" id="PTHR15893:SF0">
    <property type="entry name" value="LARGE RIBOSOMAL SUBUNIT PROTEIN BL27M"/>
    <property type="match status" value="1"/>
</dbReference>
<keyword evidence="4" id="KW-0934">Plastid</keyword>
<keyword evidence="5" id="KW-0689">Ribosomal protein</keyword>
<reference evidence="9" key="2">
    <citation type="submission" date="2024-10" db="UniProtKB">
        <authorList>
            <consortium name="EnsemblProtists"/>
        </authorList>
    </citation>
    <scope>IDENTIFICATION</scope>
</reference>
<keyword evidence="10" id="KW-1185">Reference proteome</keyword>
<dbReference type="eggNOG" id="KOG4600">
    <property type="taxonomic scope" value="Eukaryota"/>
</dbReference>
<dbReference type="OMA" id="RQCGSTW"/>
<dbReference type="GO" id="GO:0009507">
    <property type="term" value="C:chloroplast"/>
    <property type="evidence" value="ECO:0007669"/>
    <property type="project" value="UniProtKB-SubCell"/>
</dbReference>
<keyword evidence="3" id="KW-0150">Chloroplast</keyword>
<organism evidence="9 10">
    <name type="scientific">Emiliania huxleyi (strain CCMP1516)</name>
    <dbReference type="NCBI Taxonomy" id="280463"/>
    <lineage>
        <taxon>Eukaryota</taxon>
        <taxon>Haptista</taxon>
        <taxon>Haptophyta</taxon>
        <taxon>Prymnesiophyceae</taxon>
        <taxon>Isochrysidales</taxon>
        <taxon>Noelaerhabdaceae</taxon>
        <taxon>Emiliania</taxon>
    </lineage>
</organism>
<dbReference type="GO" id="GO:0003735">
    <property type="term" value="F:structural constituent of ribosome"/>
    <property type="evidence" value="ECO:0007669"/>
    <property type="project" value="InterPro"/>
</dbReference>
<evidence type="ECO:0000256" key="5">
    <source>
        <dbReference type="ARBA" id="ARBA00022980"/>
    </source>
</evidence>
<evidence type="ECO:0000256" key="6">
    <source>
        <dbReference type="ARBA" id="ARBA00023274"/>
    </source>
</evidence>
<dbReference type="AlphaFoldDB" id="A0A0D3JGA5"/>
<dbReference type="PROSITE" id="PS00831">
    <property type="entry name" value="RIBOSOMAL_L27"/>
    <property type="match status" value="1"/>
</dbReference>
<evidence type="ECO:0000256" key="8">
    <source>
        <dbReference type="ARBA" id="ARBA00035428"/>
    </source>
</evidence>
<sequence length="160" mass="17371">MLARAASFAGRVSSLRLVAAAPLAPVGQVRHAGKKAGGTGGVTRSSNPKYLGVKVLGDQECKAGSVLVRQRGMRFVPGENVGRGRDDTLFALTAGFVEFQKVWFPKRRHFVHVRQGDQADVLARIDARRQRREREKMSRRQATWDFGGQEVAGGVSRGGG</sequence>
<dbReference type="GO" id="GO:1990904">
    <property type="term" value="C:ribonucleoprotein complex"/>
    <property type="evidence" value="ECO:0007669"/>
    <property type="project" value="UniProtKB-KW"/>
</dbReference>
<dbReference type="Pfam" id="PF01016">
    <property type="entry name" value="Ribosomal_L27"/>
    <property type="match status" value="1"/>
</dbReference>
<proteinExistence type="inferred from homology"/>
<dbReference type="Gene3D" id="2.40.50.100">
    <property type="match status" value="1"/>
</dbReference>
<dbReference type="EnsemblProtists" id="EOD22540">
    <property type="protein sequence ID" value="EOD22540"/>
    <property type="gene ID" value="EMIHUDRAFT_444249"/>
</dbReference>
<dbReference type="Proteomes" id="UP000013827">
    <property type="component" value="Unassembled WGS sequence"/>
</dbReference>
<keyword evidence="6" id="KW-0687">Ribonucleoprotein</keyword>
<evidence type="ECO:0000256" key="7">
    <source>
        <dbReference type="ARBA" id="ARBA00035268"/>
    </source>
</evidence>
<dbReference type="InterPro" id="IPR018261">
    <property type="entry name" value="Ribosomal_bL27_CS"/>
</dbReference>
<evidence type="ECO:0000313" key="9">
    <source>
        <dbReference type="EnsemblProtists" id="EOD22540"/>
    </source>
</evidence>
<evidence type="ECO:0000256" key="3">
    <source>
        <dbReference type="ARBA" id="ARBA00022528"/>
    </source>
</evidence>